<evidence type="ECO:0000256" key="4">
    <source>
        <dbReference type="ARBA" id="ARBA00022741"/>
    </source>
</evidence>
<dbReference type="EC" id="2.7.11.1" evidence="1"/>
<comment type="caution">
    <text evidence="9">The sequence shown here is derived from an EMBL/GenBank/DDBJ whole genome shotgun (WGS) entry which is preliminary data.</text>
</comment>
<dbReference type="PANTHER" id="PTHR43289">
    <property type="entry name" value="MITOGEN-ACTIVATED PROTEIN KINASE KINASE KINASE 20-RELATED"/>
    <property type="match status" value="1"/>
</dbReference>
<evidence type="ECO:0000256" key="6">
    <source>
        <dbReference type="ARBA" id="ARBA00022840"/>
    </source>
</evidence>
<protein>
    <recommendedName>
        <fullName evidence="1">non-specific serine/threonine protein kinase</fullName>
        <ecNumber evidence="1">2.7.11.1</ecNumber>
    </recommendedName>
</protein>
<dbReference type="PROSITE" id="PS50011">
    <property type="entry name" value="PROTEIN_KINASE_DOM"/>
    <property type="match status" value="1"/>
</dbReference>
<evidence type="ECO:0000313" key="9">
    <source>
        <dbReference type="EMBL" id="RNL48404.1"/>
    </source>
</evidence>
<evidence type="ECO:0000256" key="5">
    <source>
        <dbReference type="ARBA" id="ARBA00022777"/>
    </source>
</evidence>
<feature type="transmembrane region" description="Helical" evidence="7">
    <location>
        <begin position="319"/>
        <end position="344"/>
    </location>
</feature>
<keyword evidence="5" id="KW-0418">Kinase</keyword>
<evidence type="ECO:0000256" key="7">
    <source>
        <dbReference type="SAM" id="Phobius"/>
    </source>
</evidence>
<dbReference type="AlphaFoldDB" id="A0A3N0BJE2"/>
<evidence type="ECO:0000256" key="1">
    <source>
        <dbReference type="ARBA" id="ARBA00012513"/>
    </source>
</evidence>
<feature type="transmembrane region" description="Helical" evidence="7">
    <location>
        <begin position="403"/>
        <end position="421"/>
    </location>
</feature>
<dbReference type="SUPFAM" id="SSF56112">
    <property type="entry name" value="Protein kinase-like (PK-like)"/>
    <property type="match status" value="1"/>
</dbReference>
<accession>A0A3N0BJE2</accession>
<feature type="domain" description="Protein kinase" evidence="8">
    <location>
        <begin position="1"/>
        <end position="266"/>
    </location>
</feature>
<dbReference type="PROSITE" id="PS00108">
    <property type="entry name" value="PROTEIN_KINASE_ST"/>
    <property type="match status" value="1"/>
</dbReference>
<organism evidence="9 10">
    <name type="scientific">Paraeggerthella hongkongensis</name>
    <dbReference type="NCBI Taxonomy" id="230658"/>
    <lineage>
        <taxon>Bacteria</taxon>
        <taxon>Bacillati</taxon>
        <taxon>Actinomycetota</taxon>
        <taxon>Coriobacteriia</taxon>
        <taxon>Eggerthellales</taxon>
        <taxon>Eggerthellaceae</taxon>
        <taxon>Paraeggerthella</taxon>
    </lineage>
</organism>
<sequence>MGSAMHDELAEHLNALERDECYRVDAVLKNAAHEVTERVFFVGANGSELGPFVRKRIDRASGLGAAYRNVHDAQKLGRRFRYLPRILECCEAGGEFVVIMEHVGKETLSDVVYRCDPSVALACDVFPRLCDAVAELHEAFDPPIIHRDLKPSNIMLSQDSLTIIDFGIARSFKEGAEEDTCRFGTKAYAPPEQFGFGQTDVRSDVYALGMLLYFCLTERTPDARVRKVGFRSPAVPEPFRRVIERAASFDPEDRYADVAALKRSFADALLEFGEEGRPLPSSAAVCSVAEPSGNEDLAPSGAKGVGVVRIGRILSKIPLWVGVAWDVALVLLFAASSVMCISLTVDASSGSAQYAAAPLWLRAISYGSLDVLIMAPILFSLSDRRPLRAAFPSLGRMTIERDMAVSLVLVAVGLIVFFWTGSQFPSVDSMR</sequence>
<evidence type="ECO:0000256" key="3">
    <source>
        <dbReference type="ARBA" id="ARBA00022679"/>
    </source>
</evidence>
<dbReference type="Gene3D" id="1.10.510.10">
    <property type="entry name" value="Transferase(Phosphotransferase) domain 1"/>
    <property type="match status" value="1"/>
</dbReference>
<name>A0A3N0BJE2_9ACTN</name>
<proteinExistence type="predicted"/>
<dbReference type="GO" id="GO:0004674">
    <property type="term" value="F:protein serine/threonine kinase activity"/>
    <property type="evidence" value="ECO:0007669"/>
    <property type="project" value="UniProtKB-KW"/>
</dbReference>
<reference evidence="10" key="1">
    <citation type="submission" date="2018-05" db="EMBL/GenBank/DDBJ databases">
        <title>Genome Sequencing of selected type strains of the family Eggerthellaceae.</title>
        <authorList>
            <person name="Danylec N."/>
            <person name="Stoll D.A."/>
            <person name="Doetsch A."/>
            <person name="Huch M."/>
        </authorList>
    </citation>
    <scope>NUCLEOTIDE SEQUENCE [LARGE SCALE GENOMIC DNA]</scope>
    <source>
        <strain evidence="10">DSM 16106</strain>
    </source>
</reference>
<evidence type="ECO:0000259" key="8">
    <source>
        <dbReference type="PROSITE" id="PS50011"/>
    </source>
</evidence>
<dbReference type="InterPro" id="IPR011009">
    <property type="entry name" value="Kinase-like_dom_sf"/>
</dbReference>
<feature type="transmembrane region" description="Helical" evidence="7">
    <location>
        <begin position="364"/>
        <end position="382"/>
    </location>
</feature>
<evidence type="ECO:0000256" key="2">
    <source>
        <dbReference type="ARBA" id="ARBA00022527"/>
    </source>
</evidence>
<gene>
    <name evidence="9" type="ORF">DMP08_01975</name>
</gene>
<keyword evidence="2" id="KW-0723">Serine/threonine-protein kinase</keyword>
<keyword evidence="6" id="KW-0067">ATP-binding</keyword>
<keyword evidence="4" id="KW-0547">Nucleotide-binding</keyword>
<dbReference type="InterPro" id="IPR000719">
    <property type="entry name" value="Prot_kinase_dom"/>
</dbReference>
<dbReference type="PANTHER" id="PTHR43289:SF6">
    <property type="entry name" value="SERINE_THREONINE-PROTEIN KINASE NEKL-3"/>
    <property type="match status" value="1"/>
</dbReference>
<dbReference type="EMBL" id="QICD01000002">
    <property type="protein sequence ID" value="RNL48404.1"/>
    <property type="molecule type" value="Genomic_DNA"/>
</dbReference>
<evidence type="ECO:0000313" key="10">
    <source>
        <dbReference type="Proteomes" id="UP000278632"/>
    </source>
</evidence>
<dbReference type="CDD" id="cd14014">
    <property type="entry name" value="STKc_PknB_like"/>
    <property type="match status" value="1"/>
</dbReference>
<keyword evidence="10" id="KW-1185">Reference proteome</keyword>
<keyword evidence="7" id="KW-0812">Transmembrane</keyword>
<keyword evidence="3" id="KW-0808">Transferase</keyword>
<dbReference type="SMART" id="SM00220">
    <property type="entry name" value="S_TKc"/>
    <property type="match status" value="1"/>
</dbReference>
<keyword evidence="7" id="KW-1133">Transmembrane helix</keyword>
<keyword evidence="7" id="KW-0472">Membrane</keyword>
<dbReference type="Pfam" id="PF00069">
    <property type="entry name" value="Pkinase"/>
    <property type="match status" value="1"/>
</dbReference>
<dbReference type="Proteomes" id="UP000278632">
    <property type="component" value="Unassembled WGS sequence"/>
</dbReference>
<dbReference type="InterPro" id="IPR008271">
    <property type="entry name" value="Ser/Thr_kinase_AS"/>
</dbReference>
<dbReference type="GO" id="GO:0005524">
    <property type="term" value="F:ATP binding"/>
    <property type="evidence" value="ECO:0007669"/>
    <property type="project" value="UniProtKB-KW"/>
</dbReference>